<dbReference type="Proteomes" id="UP000324222">
    <property type="component" value="Unassembled WGS sequence"/>
</dbReference>
<evidence type="ECO:0000313" key="2">
    <source>
        <dbReference type="Proteomes" id="UP000324222"/>
    </source>
</evidence>
<keyword evidence="2" id="KW-1185">Reference proteome</keyword>
<accession>A0A5B7FQX5</accession>
<proteinExistence type="predicted"/>
<gene>
    <name evidence="1" type="ORF">E2C01_043696</name>
</gene>
<comment type="caution">
    <text evidence="1">The sequence shown here is derived from an EMBL/GenBank/DDBJ whole genome shotgun (WGS) entry which is preliminary data.</text>
</comment>
<name>A0A5B7FQX5_PORTR</name>
<dbReference type="AlphaFoldDB" id="A0A5B7FQX5"/>
<evidence type="ECO:0000313" key="1">
    <source>
        <dbReference type="EMBL" id="MPC49881.1"/>
    </source>
</evidence>
<sequence length="68" mass="7543">MGVTPTKPGCVCLERVLSILKRLQSDATLVPPVISVDGRVVKIGHAEEVSLFGMSWRLRRGVYQQRHA</sequence>
<organism evidence="1 2">
    <name type="scientific">Portunus trituberculatus</name>
    <name type="common">Swimming crab</name>
    <name type="synonym">Neptunus trituberculatus</name>
    <dbReference type="NCBI Taxonomy" id="210409"/>
    <lineage>
        <taxon>Eukaryota</taxon>
        <taxon>Metazoa</taxon>
        <taxon>Ecdysozoa</taxon>
        <taxon>Arthropoda</taxon>
        <taxon>Crustacea</taxon>
        <taxon>Multicrustacea</taxon>
        <taxon>Malacostraca</taxon>
        <taxon>Eumalacostraca</taxon>
        <taxon>Eucarida</taxon>
        <taxon>Decapoda</taxon>
        <taxon>Pleocyemata</taxon>
        <taxon>Brachyura</taxon>
        <taxon>Eubrachyura</taxon>
        <taxon>Portunoidea</taxon>
        <taxon>Portunidae</taxon>
        <taxon>Portuninae</taxon>
        <taxon>Portunus</taxon>
    </lineage>
</organism>
<dbReference type="EMBL" id="VSRR010009157">
    <property type="protein sequence ID" value="MPC49881.1"/>
    <property type="molecule type" value="Genomic_DNA"/>
</dbReference>
<protein>
    <submittedName>
        <fullName evidence="1">Uncharacterized protein</fullName>
    </submittedName>
</protein>
<reference evidence="1 2" key="1">
    <citation type="submission" date="2019-05" db="EMBL/GenBank/DDBJ databases">
        <title>Another draft genome of Portunus trituberculatus and its Hox gene families provides insights of decapod evolution.</title>
        <authorList>
            <person name="Jeong J.-H."/>
            <person name="Song I."/>
            <person name="Kim S."/>
            <person name="Choi T."/>
            <person name="Kim D."/>
            <person name="Ryu S."/>
            <person name="Kim W."/>
        </authorList>
    </citation>
    <scope>NUCLEOTIDE SEQUENCE [LARGE SCALE GENOMIC DNA]</scope>
    <source>
        <tissue evidence="1">Muscle</tissue>
    </source>
</reference>